<feature type="compositionally biased region" description="Basic and acidic residues" evidence="1">
    <location>
        <begin position="344"/>
        <end position="360"/>
    </location>
</feature>
<dbReference type="AlphaFoldDB" id="A0A8B8EHX5"/>
<dbReference type="KEGG" id="cvn:111134693"/>
<dbReference type="GeneID" id="111134693"/>
<feature type="compositionally biased region" description="Basic and acidic residues" evidence="1">
    <location>
        <begin position="305"/>
        <end position="315"/>
    </location>
</feature>
<organism evidence="2 4">
    <name type="scientific">Crassostrea virginica</name>
    <name type="common">Eastern oyster</name>
    <dbReference type="NCBI Taxonomy" id="6565"/>
    <lineage>
        <taxon>Eukaryota</taxon>
        <taxon>Metazoa</taxon>
        <taxon>Spiralia</taxon>
        <taxon>Lophotrochozoa</taxon>
        <taxon>Mollusca</taxon>
        <taxon>Bivalvia</taxon>
        <taxon>Autobranchia</taxon>
        <taxon>Pteriomorphia</taxon>
        <taxon>Ostreida</taxon>
        <taxon>Ostreoidea</taxon>
        <taxon>Ostreidae</taxon>
        <taxon>Crassostrea</taxon>
    </lineage>
</organism>
<feature type="compositionally biased region" description="Basic residues" evidence="1">
    <location>
        <begin position="385"/>
        <end position="394"/>
    </location>
</feature>
<dbReference type="RefSeq" id="XP_022339680.1">
    <property type="nucleotide sequence ID" value="XM_022483972.1"/>
</dbReference>
<keyword evidence="2" id="KW-1185">Reference proteome</keyword>
<sequence>MTMPGEKVYGAVGEPQNTTVLMETIYKLKQEIQKSHAEKQAMAEQLNCLILLVKRSWDGDHNASLHLSNIVGVPPPNFHQQSSPERIVTNTPIPENERTKAVQLWEHLAIKLLEQDNMKIQQEIHHRQQLYMERRQMYMDELLETHKKEMSQLPVSRSKKSLEEIDKKFMKTYSKSSNINRPMSGTKARAKSAVTRTRKDSSNGLELTINDILHPEHAHLKQETNNAFSGLYKLDKENSKDHYPSRLDYDDPDRYRPAGNLFDLDSVFGPENHEPVAKRPISAFLPNGIERQKPRPKSAGVFLTQKHERQIKYDTTRPVSGKPSQKNNLQRRKSAGPKPAGEPAPREPEQAPADTEKDQENGPLNNTATQQSEEESDEEQQPIRIKLKSHPKRPQHVDKFCTDLKDMEDMENEFKKNTIALQKKLGIGDTGLIF</sequence>
<reference evidence="3 4" key="1">
    <citation type="submission" date="2025-04" db="UniProtKB">
        <authorList>
            <consortium name="RefSeq"/>
        </authorList>
    </citation>
    <scope>IDENTIFICATION</scope>
    <source>
        <tissue evidence="3 4">Whole sample</tissue>
    </source>
</reference>
<dbReference type="OrthoDB" id="10015020at2759"/>
<name>A0A8B8EHX5_CRAVI</name>
<feature type="region of interest" description="Disordered" evidence="1">
    <location>
        <begin position="278"/>
        <end position="397"/>
    </location>
</feature>
<evidence type="ECO:0000313" key="3">
    <source>
        <dbReference type="RefSeq" id="XP_022339679.1"/>
    </source>
</evidence>
<proteinExistence type="predicted"/>
<protein>
    <submittedName>
        <fullName evidence="3 4">Uncharacterized protein LOC111134693</fullName>
    </submittedName>
</protein>
<gene>
    <name evidence="3 4" type="primary">LOC111134693</name>
</gene>
<evidence type="ECO:0000313" key="2">
    <source>
        <dbReference type="Proteomes" id="UP000694844"/>
    </source>
</evidence>
<dbReference type="Proteomes" id="UP000694844">
    <property type="component" value="Chromosome 5"/>
</dbReference>
<dbReference type="RefSeq" id="XP_022339679.1">
    <property type="nucleotide sequence ID" value="XM_022483971.1"/>
</dbReference>
<accession>A0A8B8EHX5</accession>
<evidence type="ECO:0000313" key="4">
    <source>
        <dbReference type="RefSeq" id="XP_022339680.1"/>
    </source>
</evidence>
<evidence type="ECO:0000256" key="1">
    <source>
        <dbReference type="SAM" id="MobiDB-lite"/>
    </source>
</evidence>